<sequence length="269" mass="29893">MLRPSIIRALITRQILLFTRNPVRATELFFWPVVQLLVWGFTTTYIQQLAAGSDHQLPQVITYLIGGIILWDALFRSQQGVAISFLEDVWTRNLLNIFAAPIRMTEYLAASFSVGLLRVAVTAIVMVVIALLAYSFNLFQFEWALIAFYANLMMFGWTLGMVSISLILRWGHAAESLAWAVPFLIQPFACVFYGIDVLPQFMQGIALAMPPAHVFEGMRQLLSTGEIDAQHLAAATALNILFISGAASLFSKMLKTARDKGLLVKSASS</sequence>
<keyword evidence="4 5" id="KW-0472">Membrane</keyword>
<dbReference type="PIRSF" id="PIRSF006648">
    <property type="entry name" value="DrrB"/>
    <property type="match status" value="1"/>
</dbReference>
<reference evidence="7" key="1">
    <citation type="submission" date="2021-01" db="EMBL/GenBank/DDBJ databases">
        <title>Modified the classification status of verrucomicrobia.</title>
        <authorList>
            <person name="Feng X."/>
        </authorList>
    </citation>
    <scope>NUCLEOTIDE SEQUENCE</scope>
    <source>
        <strain evidence="7">KCTC 22201</strain>
    </source>
</reference>
<name>A0A934R9P7_9BACT</name>
<feature type="transmembrane region" description="Helical" evidence="5">
    <location>
        <begin position="56"/>
        <end position="75"/>
    </location>
</feature>
<comment type="caution">
    <text evidence="7">The sequence shown here is derived from an EMBL/GenBank/DDBJ whole genome shotgun (WGS) entry which is preliminary data.</text>
</comment>
<feature type="transmembrane region" description="Helical" evidence="5">
    <location>
        <begin position="28"/>
        <end position="50"/>
    </location>
</feature>
<dbReference type="AlphaFoldDB" id="A0A934R9P7"/>
<comment type="similarity">
    <text evidence="5">Belongs to the ABC-2 integral membrane protein family.</text>
</comment>
<evidence type="ECO:0000256" key="5">
    <source>
        <dbReference type="RuleBase" id="RU361157"/>
    </source>
</evidence>
<gene>
    <name evidence="7" type="ORF">JIN81_11995</name>
</gene>
<organism evidence="7 8">
    <name type="scientific">Haloferula rosea</name>
    <dbReference type="NCBI Taxonomy" id="490093"/>
    <lineage>
        <taxon>Bacteria</taxon>
        <taxon>Pseudomonadati</taxon>
        <taxon>Verrucomicrobiota</taxon>
        <taxon>Verrucomicrobiia</taxon>
        <taxon>Verrucomicrobiales</taxon>
        <taxon>Verrucomicrobiaceae</taxon>
        <taxon>Haloferula</taxon>
    </lineage>
</organism>
<dbReference type="PROSITE" id="PS51012">
    <property type="entry name" value="ABC_TM2"/>
    <property type="match status" value="1"/>
</dbReference>
<dbReference type="GO" id="GO:0140359">
    <property type="term" value="F:ABC-type transporter activity"/>
    <property type="evidence" value="ECO:0007669"/>
    <property type="project" value="InterPro"/>
</dbReference>
<dbReference type="InterPro" id="IPR013525">
    <property type="entry name" value="ABC2_TM"/>
</dbReference>
<feature type="transmembrane region" description="Helical" evidence="5">
    <location>
        <begin position="177"/>
        <end position="195"/>
    </location>
</feature>
<keyword evidence="8" id="KW-1185">Reference proteome</keyword>
<dbReference type="GO" id="GO:0043190">
    <property type="term" value="C:ATP-binding cassette (ABC) transporter complex"/>
    <property type="evidence" value="ECO:0007669"/>
    <property type="project" value="InterPro"/>
</dbReference>
<evidence type="ECO:0000259" key="6">
    <source>
        <dbReference type="PROSITE" id="PS51012"/>
    </source>
</evidence>
<evidence type="ECO:0000313" key="7">
    <source>
        <dbReference type="EMBL" id="MBK1827744.1"/>
    </source>
</evidence>
<dbReference type="PANTHER" id="PTHR43229">
    <property type="entry name" value="NODULATION PROTEIN J"/>
    <property type="match status" value="1"/>
</dbReference>
<dbReference type="Proteomes" id="UP000658278">
    <property type="component" value="Unassembled WGS sequence"/>
</dbReference>
<accession>A0A934R9P7</accession>
<dbReference type="RefSeq" id="WP_200279701.1">
    <property type="nucleotide sequence ID" value="NZ_JAENII010000008.1"/>
</dbReference>
<keyword evidence="5" id="KW-1003">Cell membrane</keyword>
<feature type="transmembrane region" description="Helical" evidence="5">
    <location>
        <begin position="231"/>
        <end position="250"/>
    </location>
</feature>
<evidence type="ECO:0000256" key="3">
    <source>
        <dbReference type="ARBA" id="ARBA00022989"/>
    </source>
</evidence>
<dbReference type="InterPro" id="IPR051784">
    <property type="entry name" value="Nod_factor_ABC_transporter"/>
</dbReference>
<dbReference type="Pfam" id="PF01061">
    <property type="entry name" value="ABC2_membrane"/>
    <property type="match status" value="1"/>
</dbReference>
<evidence type="ECO:0000256" key="4">
    <source>
        <dbReference type="ARBA" id="ARBA00023136"/>
    </source>
</evidence>
<dbReference type="InterPro" id="IPR000412">
    <property type="entry name" value="ABC_2_transport"/>
</dbReference>
<comment type="subcellular location">
    <subcellularLocation>
        <location evidence="5">Cell membrane</location>
        <topology evidence="5">Multi-pass membrane protein</topology>
    </subcellularLocation>
    <subcellularLocation>
        <location evidence="1">Membrane</location>
        <topology evidence="1">Multi-pass membrane protein</topology>
    </subcellularLocation>
</comment>
<dbReference type="InterPro" id="IPR047817">
    <property type="entry name" value="ABC2_TM_bact-type"/>
</dbReference>
<feature type="transmembrane region" description="Helical" evidence="5">
    <location>
        <begin position="146"/>
        <end position="168"/>
    </location>
</feature>
<dbReference type="EMBL" id="JAENII010000008">
    <property type="protein sequence ID" value="MBK1827744.1"/>
    <property type="molecule type" value="Genomic_DNA"/>
</dbReference>
<feature type="domain" description="ABC transmembrane type-2" evidence="6">
    <location>
        <begin position="23"/>
        <end position="253"/>
    </location>
</feature>
<keyword evidence="3 5" id="KW-1133">Transmembrane helix</keyword>
<proteinExistence type="inferred from homology"/>
<evidence type="ECO:0000256" key="1">
    <source>
        <dbReference type="ARBA" id="ARBA00004141"/>
    </source>
</evidence>
<keyword evidence="2 5" id="KW-0812">Transmembrane</keyword>
<dbReference type="PANTHER" id="PTHR43229:SF6">
    <property type="entry name" value="ABC-TYPE MULTIDRUG TRANSPORT SYSTEM, PERMEASE COMPONENT"/>
    <property type="match status" value="1"/>
</dbReference>
<evidence type="ECO:0000313" key="8">
    <source>
        <dbReference type="Proteomes" id="UP000658278"/>
    </source>
</evidence>
<keyword evidence="5" id="KW-0813">Transport</keyword>
<evidence type="ECO:0000256" key="2">
    <source>
        <dbReference type="ARBA" id="ARBA00022692"/>
    </source>
</evidence>
<protein>
    <recommendedName>
        <fullName evidence="5">Transport permease protein</fullName>
    </recommendedName>
</protein>
<feature type="transmembrane region" description="Helical" evidence="5">
    <location>
        <begin position="107"/>
        <end position="134"/>
    </location>
</feature>